<dbReference type="Proteomes" id="UP000177165">
    <property type="component" value="Unassembled WGS sequence"/>
</dbReference>
<comment type="caution">
    <text evidence="1">The sequence shown here is derived from an EMBL/GenBank/DDBJ whole genome shotgun (WGS) entry which is preliminary data.</text>
</comment>
<gene>
    <name evidence="1" type="ORF">A3B74_02725</name>
</gene>
<evidence type="ECO:0000313" key="1">
    <source>
        <dbReference type="EMBL" id="OGY79662.1"/>
    </source>
</evidence>
<organism evidence="1 2">
    <name type="scientific">Candidatus Kerfeldbacteria bacterium RIFCSPHIGHO2_02_FULL_42_14</name>
    <dbReference type="NCBI Taxonomy" id="1798540"/>
    <lineage>
        <taxon>Bacteria</taxon>
        <taxon>Candidatus Kerfeldiibacteriota</taxon>
    </lineage>
</organism>
<name>A0A1G2ARY0_9BACT</name>
<protein>
    <submittedName>
        <fullName evidence="1">Uncharacterized protein</fullName>
    </submittedName>
</protein>
<accession>A0A1G2ARY0</accession>
<reference evidence="1 2" key="1">
    <citation type="journal article" date="2016" name="Nat. Commun.">
        <title>Thousands of microbial genomes shed light on interconnected biogeochemical processes in an aquifer system.</title>
        <authorList>
            <person name="Anantharaman K."/>
            <person name="Brown C.T."/>
            <person name="Hug L.A."/>
            <person name="Sharon I."/>
            <person name="Castelle C.J."/>
            <person name="Probst A.J."/>
            <person name="Thomas B.C."/>
            <person name="Singh A."/>
            <person name="Wilkins M.J."/>
            <person name="Karaoz U."/>
            <person name="Brodie E.L."/>
            <person name="Williams K.H."/>
            <person name="Hubbard S.S."/>
            <person name="Banfield J.F."/>
        </authorList>
    </citation>
    <scope>NUCLEOTIDE SEQUENCE [LARGE SCALE GENOMIC DNA]</scope>
</reference>
<dbReference type="STRING" id="1798540.A3B74_02725"/>
<dbReference type="EMBL" id="MHKB01000008">
    <property type="protein sequence ID" value="OGY79662.1"/>
    <property type="molecule type" value="Genomic_DNA"/>
</dbReference>
<sequence>MRIEKEEENSCFRSTDTAQCAEKGKFSSSFSMMKIHFATEMVFGATAPYYPFLAVAIQILQKKWGYFQILTHYDSLDP</sequence>
<dbReference type="AlphaFoldDB" id="A0A1G2ARY0"/>
<proteinExistence type="predicted"/>
<evidence type="ECO:0000313" key="2">
    <source>
        <dbReference type="Proteomes" id="UP000177165"/>
    </source>
</evidence>